<dbReference type="EMBL" id="BMHE01000099">
    <property type="protein sequence ID" value="GGA17770.1"/>
    <property type="molecule type" value="Genomic_DNA"/>
</dbReference>
<evidence type="ECO:0000313" key="1">
    <source>
        <dbReference type="EMBL" id="GGA17770.1"/>
    </source>
</evidence>
<comment type="caution">
    <text evidence="1">The sequence shown here is derived from an EMBL/GenBank/DDBJ whole genome shotgun (WGS) entry which is preliminary data.</text>
</comment>
<keyword evidence="2" id="KW-1185">Reference proteome</keyword>
<accession>A0ABQ1FL46</accession>
<protein>
    <submittedName>
        <fullName evidence="1">Uncharacterized protein</fullName>
    </submittedName>
</protein>
<organism evidence="1 2">
    <name type="scientific">Paenibacillus marchantiophytorum</name>
    <dbReference type="NCBI Taxonomy" id="1619310"/>
    <lineage>
        <taxon>Bacteria</taxon>
        <taxon>Bacillati</taxon>
        <taxon>Bacillota</taxon>
        <taxon>Bacilli</taxon>
        <taxon>Bacillales</taxon>
        <taxon>Paenibacillaceae</taxon>
        <taxon>Paenibacillus</taxon>
    </lineage>
</organism>
<gene>
    <name evidence="1" type="ORF">GCM10008018_72380</name>
</gene>
<name>A0ABQ1FL46_9BACL</name>
<reference evidence="2" key="1">
    <citation type="journal article" date="2019" name="Int. J. Syst. Evol. Microbiol.">
        <title>The Global Catalogue of Microorganisms (GCM) 10K type strain sequencing project: providing services to taxonomists for standard genome sequencing and annotation.</title>
        <authorList>
            <consortium name="The Broad Institute Genomics Platform"/>
            <consortium name="The Broad Institute Genome Sequencing Center for Infectious Disease"/>
            <person name="Wu L."/>
            <person name="Ma J."/>
        </authorList>
    </citation>
    <scope>NUCLEOTIDE SEQUENCE [LARGE SCALE GENOMIC DNA]</scope>
    <source>
        <strain evidence="2">CGMCC 1.15043</strain>
    </source>
</reference>
<dbReference type="Proteomes" id="UP000615455">
    <property type="component" value="Unassembled WGS sequence"/>
</dbReference>
<evidence type="ECO:0000313" key="2">
    <source>
        <dbReference type="Proteomes" id="UP000615455"/>
    </source>
</evidence>
<sequence>MQGIKVSIDRIVVDFTNVYWDFFNPLRQWLCEYYNAIIILGIKGLNIMFKSVKGKTRFISPI</sequence>
<proteinExistence type="predicted"/>